<dbReference type="AlphaFoldDB" id="A0A1S2PA85"/>
<sequence>MTHQDVWYVRRSPPSSTPSPSAVMTAGGTAPMEAALGRLAAMRAHMRRVHLGEERDPSIAHGVGMTGSGLEALYRLPAPGHAVCPYVVHRSQG</sequence>
<dbReference type="Pfam" id="PF14711">
    <property type="entry name" value="Nitr_red_bet_C"/>
    <property type="match status" value="1"/>
</dbReference>
<dbReference type="InterPro" id="IPR038262">
    <property type="entry name" value="Nitr_red_bet_C_sf"/>
</dbReference>
<protein>
    <recommendedName>
        <fullName evidence="2">Respiratory nitrate reductase beta C-terminal domain-containing protein</fullName>
    </recommendedName>
</protein>
<dbReference type="Proteomes" id="UP000179642">
    <property type="component" value="Unassembled WGS sequence"/>
</dbReference>
<reference evidence="3 4" key="1">
    <citation type="submission" date="2016-10" db="EMBL/GenBank/DDBJ databases">
        <title>Genome sequence of Streptomyces sp. MUSC 1.</title>
        <authorList>
            <person name="Lee L.-H."/>
            <person name="Ser H.-L."/>
            <person name="Law J.W.-F."/>
        </authorList>
    </citation>
    <scope>NUCLEOTIDE SEQUENCE [LARGE SCALE GENOMIC DNA]</scope>
    <source>
        <strain evidence="3 4">MUSC 1</strain>
    </source>
</reference>
<feature type="region of interest" description="Disordered" evidence="1">
    <location>
        <begin position="1"/>
        <end position="25"/>
    </location>
</feature>
<evidence type="ECO:0000313" key="4">
    <source>
        <dbReference type="Proteomes" id="UP000179642"/>
    </source>
</evidence>
<evidence type="ECO:0000313" key="3">
    <source>
        <dbReference type="EMBL" id="OIJ90472.1"/>
    </source>
</evidence>
<name>A0A1S2PA85_9ACTN</name>
<feature type="compositionally biased region" description="Low complexity" evidence="1">
    <location>
        <begin position="12"/>
        <end position="21"/>
    </location>
</feature>
<accession>A0A1S2PA85</accession>
<evidence type="ECO:0000256" key="1">
    <source>
        <dbReference type="SAM" id="MobiDB-lite"/>
    </source>
</evidence>
<comment type="caution">
    <text evidence="3">The sequence shown here is derived from an EMBL/GenBank/DDBJ whole genome shotgun (WGS) entry which is preliminary data.</text>
</comment>
<dbReference type="InterPro" id="IPR029263">
    <property type="entry name" value="Nitr_red_bet_C"/>
</dbReference>
<dbReference type="Gene3D" id="1.10.3650.10">
    <property type="entry name" value="nitrate reductase domain like"/>
    <property type="match status" value="1"/>
</dbReference>
<proteinExistence type="predicted"/>
<feature type="domain" description="Respiratory nitrate reductase beta C-terminal" evidence="2">
    <location>
        <begin position="23"/>
        <end position="66"/>
    </location>
</feature>
<keyword evidence="4" id="KW-1185">Reference proteome</keyword>
<evidence type="ECO:0000259" key="2">
    <source>
        <dbReference type="Pfam" id="PF14711"/>
    </source>
</evidence>
<dbReference type="EMBL" id="MLYO01000089">
    <property type="protein sequence ID" value="OIJ90472.1"/>
    <property type="molecule type" value="Genomic_DNA"/>
</dbReference>
<dbReference type="RefSeq" id="WP_342746410.1">
    <property type="nucleotide sequence ID" value="NZ_MLYO01000089.1"/>
</dbReference>
<organism evidence="3 4">
    <name type="scientific">Streptomyces monashensis</name>
    <dbReference type="NCBI Taxonomy" id="1678012"/>
    <lineage>
        <taxon>Bacteria</taxon>
        <taxon>Bacillati</taxon>
        <taxon>Actinomycetota</taxon>
        <taxon>Actinomycetes</taxon>
        <taxon>Kitasatosporales</taxon>
        <taxon>Streptomycetaceae</taxon>
        <taxon>Streptomyces</taxon>
    </lineage>
</organism>
<gene>
    <name evidence="3" type="ORF">BIV23_40140</name>
</gene>